<dbReference type="GO" id="GO:0046408">
    <property type="term" value="F:chlorophyll synthetase activity"/>
    <property type="evidence" value="ECO:0007669"/>
    <property type="project" value="UniProtKB-EC"/>
</dbReference>
<evidence type="ECO:0000256" key="5">
    <source>
        <dbReference type="ARBA" id="ARBA00023136"/>
    </source>
</evidence>
<gene>
    <name evidence="8" type="ORF">QO001_002102</name>
</gene>
<evidence type="ECO:0000256" key="4">
    <source>
        <dbReference type="ARBA" id="ARBA00022989"/>
    </source>
</evidence>
<sequence length="294" mass="31167">MATTPAPSAVVELLKPITWFAPMWAFACGVISSGQPAHGQWPVIAAGVLLAGPLVCATSQAANDWFDRHVDAINEPGRPIPSGRIPGRWGLYLALGWTLLSLLVAAALGPWILGAALFGLVLAWIYSAPPLRLKKNGWWGNAAVGLCYEGLPWFTGAAVMAAALPDRRVLLVALLYSIGAHGIMTLNDFKSVEGDRRMGLLSLPVQMGTDRAARFACLVMAVPQVVVIALLLAWEREGHAALVAALLAGQVALMARFLKSPRERAAWYNGTGTTLYVLGMLVAAFALRPLVGGA</sequence>
<dbReference type="GO" id="GO:0015995">
    <property type="term" value="P:chlorophyll biosynthetic process"/>
    <property type="evidence" value="ECO:0007669"/>
    <property type="project" value="UniProtKB-KW"/>
</dbReference>
<dbReference type="PANTHER" id="PTHR42723:SF1">
    <property type="entry name" value="CHLOROPHYLL SYNTHASE, CHLOROPLASTIC"/>
    <property type="match status" value="1"/>
</dbReference>
<comment type="subcellular location">
    <subcellularLocation>
        <location evidence="1">Membrane</location>
        <topology evidence="1">Multi-pass membrane protein</topology>
    </subcellularLocation>
</comment>
<dbReference type="PANTHER" id="PTHR42723">
    <property type="entry name" value="CHLOROPHYLL SYNTHASE"/>
    <property type="match status" value="1"/>
</dbReference>
<proteinExistence type="predicted"/>
<keyword evidence="4 7" id="KW-1133">Transmembrane helix</keyword>
<evidence type="ECO:0000256" key="3">
    <source>
        <dbReference type="ARBA" id="ARBA00022692"/>
    </source>
</evidence>
<dbReference type="GO" id="GO:0016020">
    <property type="term" value="C:membrane"/>
    <property type="evidence" value="ECO:0007669"/>
    <property type="project" value="UniProtKB-SubCell"/>
</dbReference>
<evidence type="ECO:0000256" key="2">
    <source>
        <dbReference type="ARBA" id="ARBA00022475"/>
    </source>
</evidence>
<keyword evidence="3 7" id="KW-0812">Transmembrane</keyword>
<dbReference type="InterPro" id="IPR050475">
    <property type="entry name" value="Prenyltransferase_related"/>
</dbReference>
<evidence type="ECO:0000313" key="8">
    <source>
        <dbReference type="EMBL" id="MDQ0543176.1"/>
    </source>
</evidence>
<feature type="transmembrane region" description="Helical" evidence="7">
    <location>
        <begin position="169"/>
        <end position="189"/>
    </location>
</feature>
<keyword evidence="5 7" id="KW-0472">Membrane</keyword>
<dbReference type="EMBL" id="JAUSWL010000003">
    <property type="protein sequence ID" value="MDQ0543176.1"/>
    <property type="molecule type" value="Genomic_DNA"/>
</dbReference>
<dbReference type="Gene3D" id="1.10.357.140">
    <property type="entry name" value="UbiA prenyltransferase"/>
    <property type="match status" value="1"/>
</dbReference>
<dbReference type="Proteomes" id="UP001223420">
    <property type="component" value="Unassembled WGS sequence"/>
</dbReference>
<reference evidence="8" key="1">
    <citation type="submission" date="2023-07" db="EMBL/GenBank/DDBJ databases">
        <title>Genomic Encyclopedia of Type Strains, Phase IV (KMG-IV): sequencing the most valuable type-strain genomes for metagenomic binning, comparative biology and taxonomic classification.</title>
        <authorList>
            <person name="Goeker M."/>
        </authorList>
    </citation>
    <scope>NUCLEOTIDE SEQUENCE</scope>
    <source>
        <strain evidence="8">DSM 19569</strain>
    </source>
</reference>
<dbReference type="InterPro" id="IPR044878">
    <property type="entry name" value="UbiA_sf"/>
</dbReference>
<evidence type="ECO:0000313" key="9">
    <source>
        <dbReference type="Proteomes" id="UP001223420"/>
    </source>
</evidence>
<name>A0AAJ1TM03_9HYPH</name>
<evidence type="ECO:0000256" key="7">
    <source>
        <dbReference type="SAM" id="Phobius"/>
    </source>
</evidence>
<feature type="transmembrane region" description="Helical" evidence="7">
    <location>
        <begin position="99"/>
        <end position="126"/>
    </location>
</feature>
<dbReference type="CDD" id="cd13958">
    <property type="entry name" value="PT_UbiA_chlorophyll"/>
    <property type="match status" value="1"/>
</dbReference>
<accession>A0AAJ1TM03</accession>
<dbReference type="RefSeq" id="WP_230366017.1">
    <property type="nucleotide sequence ID" value="NZ_JAJALK010000004.1"/>
</dbReference>
<keyword evidence="6" id="KW-0149">Chlorophyll biosynthesis</keyword>
<dbReference type="NCBIfam" id="TIGR01476">
    <property type="entry name" value="chlor_syn_BchG"/>
    <property type="match status" value="1"/>
</dbReference>
<dbReference type="AlphaFoldDB" id="A0AAJ1TM03"/>
<dbReference type="InterPro" id="IPR006372">
    <property type="entry name" value="Chl_synth"/>
</dbReference>
<dbReference type="Pfam" id="PF01040">
    <property type="entry name" value="UbiA"/>
    <property type="match status" value="1"/>
</dbReference>
<evidence type="ECO:0000256" key="1">
    <source>
        <dbReference type="ARBA" id="ARBA00004141"/>
    </source>
</evidence>
<dbReference type="NCBIfam" id="NF005742">
    <property type="entry name" value="PRK07566.1"/>
    <property type="match status" value="1"/>
</dbReference>
<keyword evidence="2" id="KW-1003">Cell membrane</keyword>
<feature type="transmembrane region" description="Helical" evidence="7">
    <location>
        <begin position="265"/>
        <end position="287"/>
    </location>
</feature>
<feature type="transmembrane region" description="Helical" evidence="7">
    <location>
        <begin position="240"/>
        <end position="258"/>
    </location>
</feature>
<protein>
    <submittedName>
        <fullName evidence="8">Chlorophyll synthase</fullName>
        <ecNumber evidence="8">2.5.1.62</ecNumber>
    </submittedName>
</protein>
<organism evidence="8 9">
    <name type="scientific">Methylobacterium brachiatum</name>
    <dbReference type="NCBI Taxonomy" id="269660"/>
    <lineage>
        <taxon>Bacteria</taxon>
        <taxon>Pseudomonadati</taxon>
        <taxon>Pseudomonadota</taxon>
        <taxon>Alphaproteobacteria</taxon>
        <taxon>Hyphomicrobiales</taxon>
        <taxon>Methylobacteriaceae</taxon>
        <taxon>Methylobacterium</taxon>
    </lineage>
</organism>
<evidence type="ECO:0000256" key="6">
    <source>
        <dbReference type="ARBA" id="ARBA00023171"/>
    </source>
</evidence>
<dbReference type="EC" id="2.5.1.62" evidence="8"/>
<keyword evidence="8" id="KW-0808">Transferase</keyword>
<feature type="transmembrane region" description="Helical" evidence="7">
    <location>
        <begin position="138"/>
        <end position="163"/>
    </location>
</feature>
<comment type="caution">
    <text evidence="8">The sequence shown here is derived from an EMBL/GenBank/DDBJ whole genome shotgun (WGS) entry which is preliminary data.</text>
</comment>
<feature type="transmembrane region" description="Helical" evidence="7">
    <location>
        <begin position="215"/>
        <end position="234"/>
    </location>
</feature>
<dbReference type="InterPro" id="IPR000537">
    <property type="entry name" value="UbiA_prenyltransferase"/>
</dbReference>